<dbReference type="SUPFAM" id="SSF52279">
    <property type="entry name" value="Beta-D-glucan exohydrolase, C-terminal domain"/>
    <property type="match status" value="1"/>
</dbReference>
<evidence type="ECO:0000259" key="7">
    <source>
        <dbReference type="SMART" id="SM01217"/>
    </source>
</evidence>
<evidence type="ECO:0000313" key="8">
    <source>
        <dbReference type="EMBL" id="AEG44465.1"/>
    </source>
</evidence>
<evidence type="ECO:0000256" key="5">
    <source>
        <dbReference type="ARBA" id="ARBA00074219"/>
    </source>
</evidence>
<dbReference type="STRING" id="743718.Isova_1716"/>
<dbReference type="Gene3D" id="3.20.20.300">
    <property type="entry name" value="Glycoside hydrolase, family 3, N-terminal domain"/>
    <property type="match status" value="2"/>
</dbReference>
<comment type="function">
    <text evidence="4">Catalyzes the hydrolysis of a non-reducing terminal alpha-L-arabinopyranosidic linkage in ginsenoside Rb2 (alpha-L-arabinopyranosyl-(1-&gt;6)-alpha-D-glucopyranosyl) to release alpha-D-glucopyranosyl (Rd). It is not able to hydrolyze alpha-L-arabinofuranosyl-(1-&gt;6)-alpha-D-glucopyranosyl (Rc).</text>
</comment>
<dbReference type="GO" id="GO:0005975">
    <property type="term" value="P:carbohydrate metabolic process"/>
    <property type="evidence" value="ECO:0007669"/>
    <property type="project" value="InterPro"/>
</dbReference>
<dbReference type="HOGENOM" id="CLU_004542_4_1_11"/>
<proteinExistence type="inferred from homology"/>
<dbReference type="AlphaFoldDB" id="F6FVZ5"/>
<dbReference type="KEGG" id="iva:Isova_1716"/>
<dbReference type="InterPro" id="IPR019800">
    <property type="entry name" value="Glyco_hydro_3_AS"/>
</dbReference>
<dbReference type="Pfam" id="PF00933">
    <property type="entry name" value="Glyco_hydro_3"/>
    <property type="match status" value="1"/>
</dbReference>
<evidence type="ECO:0000256" key="3">
    <source>
        <dbReference type="ARBA" id="ARBA00023277"/>
    </source>
</evidence>
<keyword evidence="6 8" id="KW-0326">Glycosidase</keyword>
<dbReference type="PANTHER" id="PTHR42715:SF10">
    <property type="entry name" value="BETA-GLUCOSIDASE"/>
    <property type="match status" value="1"/>
</dbReference>
<keyword evidence="2 6" id="KW-0378">Hydrolase</keyword>
<keyword evidence="9" id="KW-1185">Reference proteome</keyword>
<dbReference type="GO" id="GO:0008422">
    <property type="term" value="F:beta-glucosidase activity"/>
    <property type="evidence" value="ECO:0007669"/>
    <property type="project" value="UniProtKB-ARBA"/>
</dbReference>
<dbReference type="InterPro" id="IPR017853">
    <property type="entry name" value="GH"/>
</dbReference>
<dbReference type="EMBL" id="CP002810">
    <property type="protein sequence ID" value="AEG44465.1"/>
    <property type="molecule type" value="Genomic_DNA"/>
</dbReference>
<reference evidence="8 9" key="1">
    <citation type="submission" date="2011-05" db="EMBL/GenBank/DDBJ databases">
        <title>Complete sequence of Isoptericola variabilis 225.</title>
        <authorList>
            <consortium name="US DOE Joint Genome Institute"/>
            <person name="Lucas S."/>
            <person name="Han J."/>
            <person name="Lapidus A."/>
            <person name="Cheng J.-F."/>
            <person name="Goodwin L."/>
            <person name="Pitluck S."/>
            <person name="Peters L."/>
            <person name="Mikhailova N."/>
            <person name="Zeytun A."/>
            <person name="Han C."/>
            <person name="Tapia R."/>
            <person name="Land M."/>
            <person name="Hauser L."/>
            <person name="Kyrpides N."/>
            <person name="Ivanova N."/>
            <person name="Pagani I."/>
            <person name="Siebers A."/>
            <person name="Allgaier M."/>
            <person name="Thelen M."/>
            <person name="Hugenholtz P."/>
            <person name="Gladden J."/>
            <person name="Woyke T."/>
        </authorList>
    </citation>
    <scope>NUCLEOTIDE SEQUENCE [LARGE SCALE GENOMIC DNA]</scope>
    <source>
        <strain evidence="9">225</strain>
    </source>
</reference>
<dbReference type="InterPro" id="IPR050288">
    <property type="entry name" value="Cellulose_deg_GH3"/>
</dbReference>
<dbReference type="Gene3D" id="2.60.40.10">
    <property type="entry name" value="Immunoglobulins"/>
    <property type="match status" value="1"/>
</dbReference>
<dbReference type="RefSeq" id="WP_013838857.1">
    <property type="nucleotide sequence ID" value="NC_015588.1"/>
</dbReference>
<evidence type="ECO:0000256" key="2">
    <source>
        <dbReference type="ARBA" id="ARBA00022801"/>
    </source>
</evidence>
<dbReference type="InterPro" id="IPR013783">
    <property type="entry name" value="Ig-like_fold"/>
</dbReference>
<dbReference type="SUPFAM" id="SSF51445">
    <property type="entry name" value="(Trans)glycosidases"/>
    <property type="match status" value="1"/>
</dbReference>
<dbReference type="InterPro" id="IPR001764">
    <property type="entry name" value="Glyco_hydro_3_N"/>
</dbReference>
<dbReference type="InterPro" id="IPR036881">
    <property type="entry name" value="Glyco_hydro_3_C_sf"/>
</dbReference>
<gene>
    <name evidence="8" type="ordered locus">Isova_1716</name>
</gene>
<dbReference type="PANTHER" id="PTHR42715">
    <property type="entry name" value="BETA-GLUCOSIDASE"/>
    <property type="match status" value="1"/>
</dbReference>
<keyword evidence="3" id="KW-0119">Carbohydrate metabolism</keyword>
<dbReference type="PRINTS" id="PR00133">
    <property type="entry name" value="GLHYDRLASE3"/>
</dbReference>
<dbReference type="InterPro" id="IPR026891">
    <property type="entry name" value="Fn3-like"/>
</dbReference>
<dbReference type="InterPro" id="IPR002772">
    <property type="entry name" value="Glyco_hydro_3_C"/>
</dbReference>
<dbReference type="Pfam" id="PF14310">
    <property type="entry name" value="Fn3-like"/>
    <property type="match status" value="1"/>
</dbReference>
<evidence type="ECO:0000256" key="6">
    <source>
        <dbReference type="RuleBase" id="RU361161"/>
    </source>
</evidence>
<feature type="domain" description="Fibronectin type III-like" evidence="7">
    <location>
        <begin position="613"/>
        <end position="683"/>
    </location>
</feature>
<dbReference type="InterPro" id="IPR036962">
    <property type="entry name" value="Glyco_hydro_3_N_sf"/>
</dbReference>
<name>F6FVZ5_ISOV2</name>
<sequence>MTTDTTPAPGTTPALTVEDVPRLVAELTLEEKASLCSGQDFWHTQAVERLGIPAVMVTDGPHGLRKQAGATDHVGLNESVPATCFPPAAGLGSTWDPELIWRVGEALGTETRANEVAVLLGPGVNMKRSPLCGRNFEYLAEDPFLAGELAAPLVEGIQSKGVGTSLKHFAANNQETDRMRVDAQVDERTLREIYLPAFEKVVTRAQPWTVMCAYNKVNGTYASQHPWLLTEVLRDEWGFEGLVVSDWGAVDDRVAGVKAGLDLEMPSSGGLNDARIVEAVRSGHLSEADLDRAVTRVLTVVARSQAALAAPGEFDAEAHHALAQEAATRAAVLLKNEGGVLPLSGDALGDVVVVGEMARTPRYQGAGSSQVNPTRLVSALDALAERGLDVPFMPGYRLPEAEGKQGQDHPDDELRAEAVEAAAGKTAVVFLGLPAIDESEGYDREHMDLPASHTALLREVSAAAERVIVVLSNGSAITVAGWQDQADAILETWLGGQAGGSATVALLLGDAAPSGRLAESIPVRLEDVPAQLNFPGENGVVRYGEGIFIGYRGLDATRAEVSYPFGHGLTYTTFGFSDLAVDVAEVTEQTAADDVVVRVALTVTNTGEREGVAVPQLYVGRPASTVARAPRELRGFARVSLAPGASERVELALTRRDLSHWDTLTHAWVVEPGALEVAVGASSRDLPLKATVELAAPALPRPLHRYSTIGEWRDQPEAWAALREKLGGFAELFEADSPDPAMAAFLVEMPVIKVPMMGMASSLSIDDFETLLARFGRP</sequence>
<evidence type="ECO:0000313" key="9">
    <source>
        <dbReference type="Proteomes" id="UP000009236"/>
    </source>
</evidence>
<dbReference type="SMART" id="SM01217">
    <property type="entry name" value="Fn3_like"/>
    <property type="match status" value="1"/>
</dbReference>
<dbReference type="Pfam" id="PF01915">
    <property type="entry name" value="Glyco_hydro_3_C"/>
    <property type="match status" value="1"/>
</dbReference>
<organism evidence="9">
    <name type="scientific">Isoptericola variabilis (strain 225)</name>
    <dbReference type="NCBI Taxonomy" id="743718"/>
    <lineage>
        <taxon>Bacteria</taxon>
        <taxon>Bacillati</taxon>
        <taxon>Actinomycetota</taxon>
        <taxon>Actinomycetes</taxon>
        <taxon>Micrococcales</taxon>
        <taxon>Promicromonosporaceae</taxon>
        <taxon>Isoptericola</taxon>
    </lineage>
</organism>
<dbReference type="FunFam" id="2.60.40.10:FF:000495">
    <property type="entry name" value="Periplasmic beta-glucosidase"/>
    <property type="match status" value="1"/>
</dbReference>
<dbReference type="eggNOG" id="COG1472">
    <property type="taxonomic scope" value="Bacteria"/>
</dbReference>
<accession>F6FVZ5</accession>
<dbReference type="PROSITE" id="PS00775">
    <property type="entry name" value="GLYCOSYL_HYDROL_F3"/>
    <property type="match status" value="1"/>
</dbReference>
<dbReference type="Gene3D" id="3.40.50.1700">
    <property type="entry name" value="Glycoside hydrolase family 3 C-terminal domain"/>
    <property type="match status" value="2"/>
</dbReference>
<comment type="similarity">
    <text evidence="1 6">Belongs to the glycosyl hydrolase 3 family.</text>
</comment>
<dbReference type="Proteomes" id="UP000009236">
    <property type="component" value="Chromosome"/>
</dbReference>
<protein>
    <recommendedName>
        <fullName evidence="5">Exo-alpha-(1-&gt;6)-L-arabinopyranosidase</fullName>
    </recommendedName>
</protein>
<evidence type="ECO:0000256" key="4">
    <source>
        <dbReference type="ARBA" id="ARBA00058905"/>
    </source>
</evidence>
<evidence type="ECO:0000256" key="1">
    <source>
        <dbReference type="ARBA" id="ARBA00005336"/>
    </source>
</evidence>